<dbReference type="GO" id="GO:0004674">
    <property type="term" value="F:protein serine/threonine kinase activity"/>
    <property type="evidence" value="ECO:0007669"/>
    <property type="project" value="UniProtKB-EC"/>
</dbReference>
<feature type="transmembrane region" description="Helical" evidence="11">
    <location>
        <begin position="1434"/>
        <end position="1455"/>
    </location>
</feature>
<feature type="region of interest" description="Disordered" evidence="10">
    <location>
        <begin position="1299"/>
        <end position="1321"/>
    </location>
</feature>
<proteinExistence type="predicted"/>
<feature type="domain" description="J" evidence="13">
    <location>
        <begin position="913"/>
        <end position="974"/>
    </location>
</feature>
<dbReference type="InterPro" id="IPR018253">
    <property type="entry name" value="DnaJ_domain_CS"/>
</dbReference>
<dbReference type="Pfam" id="PF00226">
    <property type="entry name" value="DnaJ"/>
    <property type="match status" value="1"/>
</dbReference>
<dbReference type="PROSITE" id="PS00107">
    <property type="entry name" value="PROTEIN_KINASE_ATP"/>
    <property type="match status" value="1"/>
</dbReference>
<dbReference type="InterPro" id="IPR008271">
    <property type="entry name" value="Ser/Thr_kinase_AS"/>
</dbReference>
<dbReference type="InterPro" id="IPR027359">
    <property type="entry name" value="Volt_channel_dom_sf"/>
</dbReference>
<evidence type="ECO:0000256" key="11">
    <source>
        <dbReference type="SAM" id="Phobius"/>
    </source>
</evidence>
<feature type="domain" description="Protein kinase" evidence="12">
    <location>
        <begin position="270"/>
        <end position="533"/>
    </location>
</feature>
<evidence type="ECO:0000256" key="4">
    <source>
        <dbReference type="ARBA" id="ARBA00022741"/>
    </source>
</evidence>
<sequence>MFNEAWTALVGPAAERWDHLLGALQEVRAEVLCEAGAARDEAQKAKAEIGMLQQAGCKLQQAFDSLQEELRQAAGDAAYYKVLFEDAKQVSVLRAKIFGDFWAQTVAHPVATFRRAEMTAKKRNPGKLVAEKPQKPKAKATPKATAKTKATKPKPKPSESVRGRGPKRFHAFAASVLGQSFDDIFPEAQDRRRIIGKQPPKILVALQGPFSGYSGPTFTKKSQSRATLHPRGHYDDRGLFNCMRVIECKDSSRYAAMPPKPPKEIGNGRFEVQKALGAGCFGQVWKGIEKSSGETVAIKFEDNQAKGAPNQLKTEYDTLRIISAANENAQGFSKPFWFGVEGRFSCLAMELLGRSLEDRMQQCGKKLTPQSCVLIIDQILRRLEFLHSLGLIHRDIKPENFMFGVGRKVHVLYLIDFGLGRRYWRDKQHAPPRALQSLTGTARYASINAHKGSVRLCAISCPELATAPWKSRSTRGASISRHPVCTQPELIRKCPRNRVSSRAMAVGSSRMQRAVSARSSRAARVALIAAAALAVLTEDKPGRICLGATLRILFAALQAFAAPTRRTLAGPERPAGAALVIRHAAAIPPPKGGGDGGDEEDKQPKIELASVEEAAEKVSRTSEVVNDITRQASFEFRKIFGFDLLPTLAVLFFAWAEGEERGKKMQRSRVDWLAFSGTVCDACMEQSRRDDLEAVGHMIFYFLRGSLPWSGLEAKSQEEKYRKIREVKETFPIEQLCEGHPQHFAKYLEQARNLKYTERPDYAGMRKMFASLRAEIGPSEDHDFEFLRGKDTGPLEPLQIDDSIEQPDDKVQKAASGQSVFHLHGFTGPFATAHVTLRFGMPEVTIRHSRCEQLQLAVLDLAEIWMSSSAASLIACSLPSGQMNTLSKQLRLHSASFGSFYFNFSVFNSPQLQCNQELQVLRGASPVEIREAFRRRALLTHPDKGGRPEEFHGVVAAFEILSDGSRRAAYDEQLQESNNFDGLSEIGRPMPGPDEEDPTTRALAEKIETFRAMRIMLHMLLSEKLQNVNEQLKKQSSDVLRAMVQWLLCSCSRSSNTFESDGGKDGDVSKNHFLEPKLAGIYREKTGGNGYYVYMHWSTVKCRTQKTNSLTEAVDWHITLTQLKATSQARMRQSEEDCMDLVKVPPLTEEEVALAYQASPTVRLSFSCILTCGRTRIVLPCTTDIHLAQKLQAQSGECLHRSPASKSLGSSERLPFKAGPGDAMQQRVCFDDTGGDEVWEHELWDADASDAMQETVVSVAFQSQVLHGISKIERDLRRRLAEIDAKLQDVHAAVRRVESCPHGPSGPLGAPGPSVRLEPGHGQPGIVPAKVSTAAVQTKHGGRNMSPKSWASPFQDSTEILQDLAGKGVVRPPPRFGAVAVRRVNQPVQEALWNFFEDPMSSQAARWYGRLYAPFVLTSVTCNLMESSYKAPAFMPQVVVVQLVLDVIFLLDLMLRYKMSWSTWRFLR</sequence>
<gene>
    <name evidence="14" type="primary">cak1-1</name>
    <name evidence="14" type="ORF">AK812_SmicGene23869</name>
</gene>
<feature type="binding site" evidence="9">
    <location>
        <position position="299"/>
    </location>
    <ligand>
        <name>ATP</name>
        <dbReference type="ChEBI" id="CHEBI:30616"/>
    </ligand>
</feature>
<dbReference type="Gene3D" id="1.10.287.110">
    <property type="entry name" value="DnaJ domain"/>
    <property type="match status" value="1"/>
</dbReference>
<dbReference type="InterPro" id="IPR036869">
    <property type="entry name" value="J_dom_sf"/>
</dbReference>
<evidence type="ECO:0000256" key="9">
    <source>
        <dbReference type="PROSITE-ProRule" id="PRU10141"/>
    </source>
</evidence>
<dbReference type="PANTHER" id="PTHR11909">
    <property type="entry name" value="CASEIN KINASE-RELATED"/>
    <property type="match status" value="1"/>
</dbReference>
<keyword evidence="7 11" id="KW-0472">Membrane</keyword>
<dbReference type="SMART" id="SM00271">
    <property type="entry name" value="DnaJ"/>
    <property type="match status" value="1"/>
</dbReference>
<feature type="compositionally biased region" description="Low complexity" evidence="10">
    <location>
        <begin position="1301"/>
        <end position="1313"/>
    </location>
</feature>
<keyword evidence="3 11" id="KW-0812">Transmembrane</keyword>
<dbReference type="GO" id="GO:0016020">
    <property type="term" value="C:membrane"/>
    <property type="evidence" value="ECO:0007669"/>
    <property type="project" value="UniProtKB-SubCell"/>
</dbReference>
<evidence type="ECO:0000256" key="2">
    <source>
        <dbReference type="ARBA" id="ARBA00012513"/>
    </source>
</evidence>
<keyword evidence="14" id="KW-0418">Kinase</keyword>
<evidence type="ECO:0000313" key="14">
    <source>
        <dbReference type="EMBL" id="OLP94137.1"/>
    </source>
</evidence>
<keyword evidence="6 11" id="KW-1133">Transmembrane helix</keyword>
<comment type="subcellular location">
    <subcellularLocation>
        <location evidence="1">Membrane</location>
        <topology evidence="1">Multi-pass membrane protein</topology>
    </subcellularLocation>
</comment>
<evidence type="ECO:0000256" key="6">
    <source>
        <dbReference type="ARBA" id="ARBA00022989"/>
    </source>
</evidence>
<dbReference type="Gene3D" id="1.10.510.10">
    <property type="entry name" value="Transferase(Phosphotransferase) domain 1"/>
    <property type="match status" value="2"/>
</dbReference>
<protein>
    <recommendedName>
        <fullName evidence="8">Casein kinase I</fullName>
        <ecNumber evidence="2">2.7.11.1</ecNumber>
    </recommendedName>
</protein>
<dbReference type="PROSITE" id="PS00108">
    <property type="entry name" value="PROTEIN_KINASE_ST"/>
    <property type="match status" value="1"/>
</dbReference>
<dbReference type="PROSITE" id="PS00636">
    <property type="entry name" value="DNAJ_1"/>
    <property type="match status" value="1"/>
</dbReference>
<organism evidence="14 15">
    <name type="scientific">Symbiodinium microadriaticum</name>
    <name type="common">Dinoflagellate</name>
    <name type="synonym">Zooxanthella microadriatica</name>
    <dbReference type="NCBI Taxonomy" id="2951"/>
    <lineage>
        <taxon>Eukaryota</taxon>
        <taxon>Sar</taxon>
        <taxon>Alveolata</taxon>
        <taxon>Dinophyceae</taxon>
        <taxon>Suessiales</taxon>
        <taxon>Symbiodiniaceae</taxon>
        <taxon>Symbiodinium</taxon>
    </lineage>
</organism>
<evidence type="ECO:0000259" key="13">
    <source>
        <dbReference type="PROSITE" id="PS50076"/>
    </source>
</evidence>
<dbReference type="Pfam" id="PF00069">
    <property type="entry name" value="Pkinase"/>
    <property type="match status" value="1"/>
</dbReference>
<evidence type="ECO:0000259" key="12">
    <source>
        <dbReference type="PROSITE" id="PS50011"/>
    </source>
</evidence>
<feature type="region of interest" description="Disordered" evidence="10">
    <location>
        <begin position="117"/>
        <end position="165"/>
    </location>
</feature>
<dbReference type="PROSITE" id="PS50076">
    <property type="entry name" value="DNAJ_2"/>
    <property type="match status" value="1"/>
</dbReference>
<dbReference type="InterPro" id="IPR000719">
    <property type="entry name" value="Prot_kinase_dom"/>
</dbReference>
<evidence type="ECO:0000313" key="15">
    <source>
        <dbReference type="Proteomes" id="UP000186817"/>
    </source>
</evidence>
<feature type="region of interest" description="Disordered" evidence="10">
    <location>
        <begin position="980"/>
        <end position="1000"/>
    </location>
</feature>
<evidence type="ECO:0000256" key="3">
    <source>
        <dbReference type="ARBA" id="ARBA00022692"/>
    </source>
</evidence>
<keyword evidence="5 9" id="KW-0067">ATP-binding</keyword>
<comment type="caution">
    <text evidence="14">The sequence shown here is derived from an EMBL/GenBank/DDBJ whole genome shotgun (WGS) entry which is preliminary data.</text>
</comment>
<dbReference type="InterPro" id="IPR001623">
    <property type="entry name" value="DnaJ_domain"/>
</dbReference>
<reference evidence="14 15" key="1">
    <citation type="submission" date="2016-02" db="EMBL/GenBank/DDBJ databases">
        <title>Genome analysis of coral dinoflagellate symbionts highlights evolutionary adaptations to a symbiotic lifestyle.</title>
        <authorList>
            <person name="Aranda M."/>
            <person name="Li Y."/>
            <person name="Liew Y.J."/>
            <person name="Baumgarten S."/>
            <person name="Simakov O."/>
            <person name="Wilson M."/>
            <person name="Piel J."/>
            <person name="Ashoor H."/>
            <person name="Bougouffa S."/>
            <person name="Bajic V.B."/>
            <person name="Ryu T."/>
            <person name="Ravasi T."/>
            <person name="Bayer T."/>
            <person name="Micklem G."/>
            <person name="Kim H."/>
            <person name="Bhak J."/>
            <person name="Lajeunesse T.C."/>
            <person name="Voolstra C.R."/>
        </authorList>
    </citation>
    <scope>NUCLEOTIDE SEQUENCE [LARGE SCALE GENOMIC DNA]</scope>
    <source>
        <strain evidence="14 15">CCMP2467</strain>
    </source>
</reference>
<dbReference type="SMART" id="SM00220">
    <property type="entry name" value="S_TKc"/>
    <property type="match status" value="1"/>
</dbReference>
<evidence type="ECO:0000256" key="5">
    <source>
        <dbReference type="ARBA" id="ARBA00022840"/>
    </source>
</evidence>
<dbReference type="InterPro" id="IPR017441">
    <property type="entry name" value="Protein_kinase_ATP_BS"/>
</dbReference>
<name>A0A1Q9DG19_SYMMI</name>
<accession>A0A1Q9DG19</accession>
<dbReference type="Gene3D" id="1.20.120.350">
    <property type="entry name" value="Voltage-gated potassium channels. Chain C"/>
    <property type="match status" value="1"/>
</dbReference>
<dbReference type="OrthoDB" id="423208at2759"/>
<dbReference type="InterPro" id="IPR011009">
    <property type="entry name" value="Kinase-like_dom_sf"/>
</dbReference>
<dbReference type="InterPro" id="IPR050235">
    <property type="entry name" value="CK1_Ser-Thr_kinase"/>
</dbReference>
<keyword evidence="14" id="KW-0808">Transferase</keyword>
<dbReference type="SUPFAM" id="SSF46565">
    <property type="entry name" value="Chaperone J-domain"/>
    <property type="match status" value="1"/>
</dbReference>
<dbReference type="EC" id="2.7.11.1" evidence="2"/>
<keyword evidence="15" id="KW-1185">Reference proteome</keyword>
<evidence type="ECO:0000256" key="7">
    <source>
        <dbReference type="ARBA" id="ARBA00023136"/>
    </source>
</evidence>
<dbReference type="GO" id="GO:0005524">
    <property type="term" value="F:ATP binding"/>
    <property type="evidence" value="ECO:0007669"/>
    <property type="project" value="UniProtKB-UniRule"/>
</dbReference>
<evidence type="ECO:0000256" key="8">
    <source>
        <dbReference type="ARBA" id="ARBA00023860"/>
    </source>
</evidence>
<evidence type="ECO:0000256" key="1">
    <source>
        <dbReference type="ARBA" id="ARBA00004141"/>
    </source>
</evidence>
<keyword evidence="4 9" id="KW-0547">Nucleotide-binding</keyword>
<dbReference type="SUPFAM" id="SSF56112">
    <property type="entry name" value="Protein kinase-like (PK-like)"/>
    <property type="match status" value="2"/>
</dbReference>
<evidence type="ECO:0000256" key="10">
    <source>
        <dbReference type="SAM" id="MobiDB-lite"/>
    </source>
</evidence>
<dbReference type="PROSITE" id="PS50011">
    <property type="entry name" value="PROTEIN_KINASE_DOM"/>
    <property type="match status" value="1"/>
</dbReference>
<dbReference type="Proteomes" id="UP000186817">
    <property type="component" value="Unassembled WGS sequence"/>
</dbReference>
<dbReference type="CDD" id="cd06257">
    <property type="entry name" value="DnaJ"/>
    <property type="match status" value="1"/>
</dbReference>
<dbReference type="EMBL" id="LSRX01000555">
    <property type="protein sequence ID" value="OLP94137.1"/>
    <property type="molecule type" value="Genomic_DNA"/>
</dbReference>